<feature type="active site" description="Proton donor" evidence="8">
    <location>
        <position position="56"/>
    </location>
</feature>
<sequence length="153" mass="16803">MNSDIHFMGEALAQARAALLIGEVPVGAVLVGEKDEILARAHNFPVLLNDPTAHAEILALRHAARLLGNYRLPGTTLYVTIEPCLMCTGALIHARVKRLVFGAQDPKGGACVSLYRLPEDPRLNHRLEVTGGVREAECRELLRQFFQARRGKS</sequence>
<accession>A0A7C5EL81</accession>
<dbReference type="PANTHER" id="PTHR11079:SF202">
    <property type="entry name" value="TRNA-SPECIFIC ADENOSINE DEAMINASE"/>
    <property type="match status" value="1"/>
</dbReference>
<dbReference type="InterPro" id="IPR058535">
    <property type="entry name" value="MafB19-deam"/>
</dbReference>
<dbReference type="InterPro" id="IPR016192">
    <property type="entry name" value="APOBEC/CMP_deaminase_Zn-bd"/>
</dbReference>
<evidence type="ECO:0000259" key="9">
    <source>
        <dbReference type="PROSITE" id="PS51747"/>
    </source>
</evidence>
<keyword evidence="4 8" id="KW-0479">Metal-binding</keyword>
<evidence type="ECO:0000256" key="7">
    <source>
        <dbReference type="ARBA" id="ARBA00048045"/>
    </source>
</evidence>
<evidence type="ECO:0000313" key="10">
    <source>
        <dbReference type="EMBL" id="HGZ11080.1"/>
    </source>
</evidence>
<dbReference type="NCBIfam" id="NF008113">
    <property type="entry name" value="PRK10860.1"/>
    <property type="match status" value="1"/>
</dbReference>
<evidence type="ECO:0000256" key="4">
    <source>
        <dbReference type="ARBA" id="ARBA00022723"/>
    </source>
</evidence>
<reference evidence="10" key="1">
    <citation type="journal article" date="2020" name="mSystems">
        <title>Genome- and Community-Level Interaction Insights into Carbon Utilization and Element Cycling Functions of Hydrothermarchaeota in Hydrothermal Sediment.</title>
        <authorList>
            <person name="Zhou Z."/>
            <person name="Liu Y."/>
            <person name="Xu W."/>
            <person name="Pan J."/>
            <person name="Luo Z.H."/>
            <person name="Li M."/>
        </authorList>
    </citation>
    <scope>NUCLEOTIDE SEQUENCE [LARGE SCALE GENOMIC DNA]</scope>
    <source>
        <strain evidence="10">SpSt-853</strain>
    </source>
</reference>
<comment type="subunit">
    <text evidence="2 8">Homodimer.</text>
</comment>
<gene>
    <name evidence="8" type="primary">tadA</name>
    <name evidence="10" type="ORF">ENW48_02535</name>
</gene>
<dbReference type="EMBL" id="DTKJ01000016">
    <property type="protein sequence ID" value="HGZ11080.1"/>
    <property type="molecule type" value="Genomic_DNA"/>
</dbReference>
<organism evidence="10">
    <name type="scientific">Desulfobacca acetoxidans</name>
    <dbReference type="NCBI Taxonomy" id="60893"/>
    <lineage>
        <taxon>Bacteria</taxon>
        <taxon>Pseudomonadati</taxon>
        <taxon>Thermodesulfobacteriota</taxon>
        <taxon>Desulfobaccia</taxon>
        <taxon>Desulfobaccales</taxon>
        <taxon>Desulfobaccaceae</taxon>
        <taxon>Desulfobacca</taxon>
    </lineage>
</organism>
<feature type="binding site" evidence="8">
    <location>
        <position position="54"/>
    </location>
    <ligand>
        <name>Zn(2+)</name>
        <dbReference type="ChEBI" id="CHEBI:29105"/>
        <note>catalytic</note>
    </ligand>
</feature>
<dbReference type="FunFam" id="3.40.140.10:FF:000005">
    <property type="entry name" value="tRNA-specific adenosine deaminase"/>
    <property type="match status" value="1"/>
</dbReference>
<dbReference type="PROSITE" id="PS51747">
    <property type="entry name" value="CYT_DCMP_DEAMINASES_2"/>
    <property type="match status" value="1"/>
</dbReference>
<dbReference type="EC" id="3.5.4.33" evidence="8"/>
<evidence type="ECO:0000256" key="8">
    <source>
        <dbReference type="HAMAP-Rule" id="MF_00972"/>
    </source>
</evidence>
<evidence type="ECO:0000256" key="1">
    <source>
        <dbReference type="ARBA" id="ARBA00010669"/>
    </source>
</evidence>
<name>A0A7C5EL81_9BACT</name>
<protein>
    <recommendedName>
        <fullName evidence="8">tRNA-specific adenosine deaminase</fullName>
        <ecNumber evidence="8">3.5.4.33</ecNumber>
    </recommendedName>
</protein>
<comment type="cofactor">
    <cofactor evidence="8">
        <name>Zn(2+)</name>
        <dbReference type="ChEBI" id="CHEBI:29105"/>
    </cofactor>
    <text evidence="8">Binds 1 zinc ion per subunit.</text>
</comment>
<dbReference type="AlphaFoldDB" id="A0A7C5EL81"/>
<comment type="function">
    <text evidence="8">Catalyzes the deamination of adenosine to inosine at the wobble position 34 of tRNA(Arg2).</text>
</comment>
<dbReference type="InterPro" id="IPR016193">
    <property type="entry name" value="Cytidine_deaminase-like"/>
</dbReference>
<proteinExistence type="inferred from homology"/>
<keyword evidence="6 8" id="KW-0862">Zinc</keyword>
<feature type="binding site" evidence="8">
    <location>
        <position position="84"/>
    </location>
    <ligand>
        <name>Zn(2+)</name>
        <dbReference type="ChEBI" id="CHEBI:29105"/>
        <note>catalytic</note>
    </ligand>
</feature>
<dbReference type="InterPro" id="IPR028883">
    <property type="entry name" value="tRNA_aden_deaminase"/>
</dbReference>
<evidence type="ECO:0000256" key="3">
    <source>
        <dbReference type="ARBA" id="ARBA00022694"/>
    </source>
</evidence>
<dbReference type="CDD" id="cd01285">
    <property type="entry name" value="nucleoside_deaminase"/>
    <property type="match status" value="1"/>
</dbReference>
<dbReference type="GO" id="GO:0052717">
    <property type="term" value="F:tRNA-specific adenosine-34 deaminase activity"/>
    <property type="evidence" value="ECO:0007669"/>
    <property type="project" value="UniProtKB-UniRule"/>
</dbReference>
<evidence type="ECO:0000256" key="5">
    <source>
        <dbReference type="ARBA" id="ARBA00022801"/>
    </source>
</evidence>
<feature type="binding site" evidence="8">
    <location>
        <position position="87"/>
    </location>
    <ligand>
        <name>Zn(2+)</name>
        <dbReference type="ChEBI" id="CHEBI:29105"/>
        <note>catalytic</note>
    </ligand>
</feature>
<dbReference type="Gene3D" id="3.40.140.10">
    <property type="entry name" value="Cytidine Deaminase, domain 2"/>
    <property type="match status" value="1"/>
</dbReference>
<comment type="catalytic activity">
    <reaction evidence="7 8">
        <text>adenosine(34) in tRNA + H2O + H(+) = inosine(34) in tRNA + NH4(+)</text>
        <dbReference type="Rhea" id="RHEA:43168"/>
        <dbReference type="Rhea" id="RHEA-COMP:10373"/>
        <dbReference type="Rhea" id="RHEA-COMP:10374"/>
        <dbReference type="ChEBI" id="CHEBI:15377"/>
        <dbReference type="ChEBI" id="CHEBI:15378"/>
        <dbReference type="ChEBI" id="CHEBI:28938"/>
        <dbReference type="ChEBI" id="CHEBI:74411"/>
        <dbReference type="ChEBI" id="CHEBI:82852"/>
        <dbReference type="EC" id="3.5.4.33"/>
    </reaction>
</comment>
<dbReference type="Pfam" id="PF14437">
    <property type="entry name" value="MafB19-deam"/>
    <property type="match status" value="1"/>
</dbReference>
<feature type="domain" description="CMP/dCMP-type deaminase" evidence="9">
    <location>
        <begin position="2"/>
        <end position="130"/>
    </location>
</feature>
<evidence type="ECO:0000256" key="2">
    <source>
        <dbReference type="ARBA" id="ARBA00011738"/>
    </source>
</evidence>
<dbReference type="HAMAP" id="MF_00972">
    <property type="entry name" value="tRNA_aden_deaminase"/>
    <property type="match status" value="1"/>
</dbReference>
<dbReference type="PANTHER" id="PTHR11079">
    <property type="entry name" value="CYTOSINE DEAMINASE FAMILY MEMBER"/>
    <property type="match status" value="1"/>
</dbReference>
<evidence type="ECO:0000256" key="6">
    <source>
        <dbReference type="ARBA" id="ARBA00022833"/>
    </source>
</evidence>
<keyword evidence="3 8" id="KW-0819">tRNA processing</keyword>
<comment type="caution">
    <text evidence="10">The sequence shown here is derived from an EMBL/GenBank/DDBJ whole genome shotgun (WGS) entry which is preliminary data.</text>
</comment>
<dbReference type="GO" id="GO:0008270">
    <property type="term" value="F:zinc ion binding"/>
    <property type="evidence" value="ECO:0007669"/>
    <property type="project" value="UniProtKB-UniRule"/>
</dbReference>
<dbReference type="GO" id="GO:0002100">
    <property type="term" value="P:tRNA wobble adenosine to inosine editing"/>
    <property type="evidence" value="ECO:0007669"/>
    <property type="project" value="UniProtKB-UniRule"/>
</dbReference>
<dbReference type="SUPFAM" id="SSF53927">
    <property type="entry name" value="Cytidine deaminase-like"/>
    <property type="match status" value="1"/>
</dbReference>
<keyword evidence="5 8" id="KW-0378">Hydrolase</keyword>
<dbReference type="PROSITE" id="PS00903">
    <property type="entry name" value="CYT_DCMP_DEAMINASES_1"/>
    <property type="match status" value="1"/>
</dbReference>
<comment type="similarity">
    <text evidence="1">Belongs to the cytidine and deoxycytidylate deaminase family. ADAT2 subfamily.</text>
</comment>
<dbReference type="InterPro" id="IPR002125">
    <property type="entry name" value="CMP_dCMP_dom"/>
</dbReference>